<organism evidence="2 3">
    <name type="scientific">Planctopirus ephydatiae</name>
    <dbReference type="NCBI Taxonomy" id="2528019"/>
    <lineage>
        <taxon>Bacteria</taxon>
        <taxon>Pseudomonadati</taxon>
        <taxon>Planctomycetota</taxon>
        <taxon>Planctomycetia</taxon>
        <taxon>Planctomycetales</taxon>
        <taxon>Planctomycetaceae</taxon>
        <taxon>Planctopirus</taxon>
    </lineage>
</organism>
<protein>
    <submittedName>
        <fullName evidence="2">Uncharacterized protein</fullName>
    </submittedName>
</protein>
<dbReference type="Proteomes" id="UP000315349">
    <property type="component" value="Chromosome"/>
</dbReference>
<evidence type="ECO:0000313" key="3">
    <source>
        <dbReference type="Proteomes" id="UP000315349"/>
    </source>
</evidence>
<dbReference type="OrthoDB" id="214637at2"/>
<evidence type="ECO:0000256" key="1">
    <source>
        <dbReference type="SAM" id="Phobius"/>
    </source>
</evidence>
<accession>A0A518GJD4</accession>
<keyword evidence="1" id="KW-0812">Transmembrane</keyword>
<gene>
    <name evidence="2" type="ORF">Spb1_05660</name>
</gene>
<sequence>MNFWWWLRTLVLFAFAIVLGVIVTYQAWCFTRNYVLPLVHVNWQAPVWYRWIVNVTTLGFIPSAAGGLVSTILASWSLLWRTLMLGLVITTLTGGMAESYMIWELRRHPMGVQGFAWWMLLPLFLPAISGTVFGFTVRYRKAKQRFV</sequence>
<dbReference type="KEGG" id="peh:Spb1_05660"/>
<feature type="transmembrane region" description="Helical" evidence="1">
    <location>
        <begin position="48"/>
        <end position="76"/>
    </location>
</feature>
<reference evidence="2 3" key="1">
    <citation type="submission" date="2019-02" db="EMBL/GenBank/DDBJ databases">
        <title>Deep-cultivation of Planctomycetes and their phenomic and genomic characterization uncovers novel biology.</title>
        <authorList>
            <person name="Wiegand S."/>
            <person name="Jogler M."/>
            <person name="Boedeker C."/>
            <person name="Pinto D."/>
            <person name="Vollmers J."/>
            <person name="Rivas-Marin E."/>
            <person name="Kohn T."/>
            <person name="Peeters S.H."/>
            <person name="Heuer A."/>
            <person name="Rast P."/>
            <person name="Oberbeckmann S."/>
            <person name="Bunk B."/>
            <person name="Jeske O."/>
            <person name="Meyerdierks A."/>
            <person name="Storesund J.E."/>
            <person name="Kallscheuer N."/>
            <person name="Luecker S."/>
            <person name="Lage O.M."/>
            <person name="Pohl T."/>
            <person name="Merkel B.J."/>
            <person name="Hornburger P."/>
            <person name="Mueller R.-W."/>
            <person name="Bruemmer F."/>
            <person name="Labrenz M."/>
            <person name="Spormann A.M."/>
            <person name="Op den Camp H."/>
            <person name="Overmann J."/>
            <person name="Amann R."/>
            <person name="Jetten M.S.M."/>
            <person name="Mascher T."/>
            <person name="Medema M.H."/>
            <person name="Devos D.P."/>
            <person name="Kaster A.-K."/>
            <person name="Ovreas L."/>
            <person name="Rohde M."/>
            <person name="Galperin M.Y."/>
            <person name="Jogler C."/>
        </authorList>
    </citation>
    <scope>NUCLEOTIDE SEQUENCE [LARGE SCALE GENOMIC DNA]</scope>
    <source>
        <strain evidence="2 3">Spb1</strain>
    </source>
</reference>
<keyword evidence="1" id="KW-0472">Membrane</keyword>
<dbReference type="RefSeq" id="WP_145295434.1">
    <property type="nucleotide sequence ID" value="NZ_CP036299.1"/>
</dbReference>
<keyword evidence="3" id="KW-1185">Reference proteome</keyword>
<name>A0A518GJD4_9PLAN</name>
<feature type="transmembrane region" description="Helical" evidence="1">
    <location>
        <begin position="7"/>
        <end position="28"/>
    </location>
</feature>
<keyword evidence="1" id="KW-1133">Transmembrane helix</keyword>
<feature type="transmembrane region" description="Helical" evidence="1">
    <location>
        <begin position="83"/>
        <end position="103"/>
    </location>
</feature>
<proteinExistence type="predicted"/>
<dbReference type="EMBL" id="CP036299">
    <property type="protein sequence ID" value="QDV28701.1"/>
    <property type="molecule type" value="Genomic_DNA"/>
</dbReference>
<dbReference type="AlphaFoldDB" id="A0A518GJD4"/>
<feature type="transmembrane region" description="Helical" evidence="1">
    <location>
        <begin position="115"/>
        <end position="137"/>
    </location>
</feature>
<evidence type="ECO:0000313" key="2">
    <source>
        <dbReference type="EMBL" id="QDV28701.1"/>
    </source>
</evidence>